<feature type="transmembrane region" description="Helical" evidence="1">
    <location>
        <begin position="141"/>
        <end position="160"/>
    </location>
</feature>
<dbReference type="AlphaFoldDB" id="A0A5M4B2C4"/>
<reference evidence="2 3" key="1">
    <citation type="submission" date="2019-10" db="EMBL/GenBank/DDBJ databases">
        <title>Prolixibacter strains distinguished by the presence of nitrate reductase genes were adept at nitrate-dependent anaerobic corrosion of metallic iron and carbon steel.</title>
        <authorList>
            <person name="Iino T."/>
            <person name="Shono N."/>
            <person name="Ito K."/>
            <person name="Nakamura R."/>
            <person name="Sueoka K."/>
            <person name="Harayama S."/>
            <person name="Ohkuma M."/>
        </authorList>
    </citation>
    <scope>NUCLEOTIDE SEQUENCE [LARGE SCALE GENOMIC DNA]</scope>
    <source>
        <strain evidence="2 3">JCM 13498</strain>
    </source>
</reference>
<evidence type="ECO:0000313" key="3">
    <source>
        <dbReference type="Proteomes" id="UP000391834"/>
    </source>
</evidence>
<dbReference type="PANTHER" id="PTHR40115">
    <property type="entry name" value="INNER MEMBRANE PROTEIN WITH PEPSY TM HELIX"/>
    <property type="match status" value="1"/>
</dbReference>
<dbReference type="EMBL" id="BLAX01000001">
    <property type="protein sequence ID" value="GET34068.1"/>
    <property type="molecule type" value="Genomic_DNA"/>
</dbReference>
<dbReference type="InterPro" id="IPR032307">
    <property type="entry name" value="PepSY_TM-like_2"/>
</dbReference>
<evidence type="ECO:0000256" key="1">
    <source>
        <dbReference type="SAM" id="Phobius"/>
    </source>
</evidence>
<evidence type="ECO:0008006" key="4">
    <source>
        <dbReference type="Google" id="ProtNLM"/>
    </source>
</evidence>
<keyword evidence="1" id="KW-1133">Transmembrane helix</keyword>
<dbReference type="Proteomes" id="UP000391834">
    <property type="component" value="Unassembled WGS sequence"/>
</dbReference>
<comment type="caution">
    <text evidence="2">The sequence shown here is derived from an EMBL/GenBank/DDBJ whole genome shotgun (WGS) entry which is preliminary data.</text>
</comment>
<evidence type="ECO:0000313" key="2">
    <source>
        <dbReference type="EMBL" id="GET34068.1"/>
    </source>
</evidence>
<feature type="transmembrane region" description="Helical" evidence="1">
    <location>
        <begin position="7"/>
        <end position="28"/>
    </location>
</feature>
<gene>
    <name evidence="2" type="ORF">PbJCM13498_29310</name>
</gene>
<protein>
    <recommendedName>
        <fullName evidence="4">Peptidase</fullName>
    </recommendedName>
</protein>
<organism evidence="2 3">
    <name type="scientific">Prolixibacter bellariivorans</name>
    <dbReference type="NCBI Taxonomy" id="314319"/>
    <lineage>
        <taxon>Bacteria</taxon>
        <taxon>Pseudomonadati</taxon>
        <taxon>Bacteroidota</taxon>
        <taxon>Bacteroidia</taxon>
        <taxon>Marinilabiliales</taxon>
        <taxon>Prolixibacteraceae</taxon>
        <taxon>Prolixibacter</taxon>
    </lineage>
</organism>
<proteinExistence type="predicted"/>
<sequence>MRTLHRYVGYFVLGFTLIYSISGIMLVYRDTDFLKQETVVERKLPVNLDQSALGSELHMRGFKIIKTEGDLHYFANGTYNKATGVTNYTVKALPTILSKMNSVHKSASQNPSHLFATIFGILLLFLAVSSLWMFKPKAKSFKKGMVVAGSGVVIAIVLLFI</sequence>
<accession>A0A5M4B2C4</accession>
<keyword evidence="3" id="KW-1185">Reference proteome</keyword>
<name>A0A5M4B2C4_9BACT</name>
<keyword evidence="1" id="KW-0472">Membrane</keyword>
<feature type="transmembrane region" description="Helical" evidence="1">
    <location>
        <begin position="114"/>
        <end position="134"/>
    </location>
</feature>
<dbReference type="PANTHER" id="PTHR40115:SF1">
    <property type="entry name" value="INNER MEMBRANE PROTEIN WITH PEPSY TM HELIX"/>
    <property type="match status" value="1"/>
</dbReference>
<keyword evidence="1" id="KW-0812">Transmembrane</keyword>